<gene>
    <name evidence="2" type="ORF">Pan216_13430</name>
</gene>
<dbReference type="EMBL" id="CP036279">
    <property type="protein sequence ID" value="QDU60502.1"/>
    <property type="molecule type" value="Genomic_DNA"/>
</dbReference>
<reference evidence="2 3" key="1">
    <citation type="submission" date="2019-02" db="EMBL/GenBank/DDBJ databases">
        <title>Deep-cultivation of Planctomycetes and their phenomic and genomic characterization uncovers novel biology.</title>
        <authorList>
            <person name="Wiegand S."/>
            <person name="Jogler M."/>
            <person name="Boedeker C."/>
            <person name="Pinto D."/>
            <person name="Vollmers J."/>
            <person name="Rivas-Marin E."/>
            <person name="Kohn T."/>
            <person name="Peeters S.H."/>
            <person name="Heuer A."/>
            <person name="Rast P."/>
            <person name="Oberbeckmann S."/>
            <person name="Bunk B."/>
            <person name="Jeske O."/>
            <person name="Meyerdierks A."/>
            <person name="Storesund J.E."/>
            <person name="Kallscheuer N."/>
            <person name="Luecker S."/>
            <person name="Lage O.M."/>
            <person name="Pohl T."/>
            <person name="Merkel B.J."/>
            <person name="Hornburger P."/>
            <person name="Mueller R.-W."/>
            <person name="Bruemmer F."/>
            <person name="Labrenz M."/>
            <person name="Spormann A.M."/>
            <person name="Op den Camp H."/>
            <person name="Overmann J."/>
            <person name="Amann R."/>
            <person name="Jetten M.S.M."/>
            <person name="Mascher T."/>
            <person name="Medema M.H."/>
            <person name="Devos D.P."/>
            <person name="Kaster A.-K."/>
            <person name="Ovreas L."/>
            <person name="Rohde M."/>
            <person name="Galperin M.Y."/>
            <person name="Jogler C."/>
        </authorList>
    </citation>
    <scope>NUCLEOTIDE SEQUENCE [LARGE SCALE GENOMIC DNA]</scope>
    <source>
        <strain evidence="2 3">Pan216</strain>
    </source>
</reference>
<name>A0A518B0N8_9BACT</name>
<evidence type="ECO:0000256" key="1">
    <source>
        <dbReference type="SAM" id="MobiDB-lite"/>
    </source>
</evidence>
<proteinExistence type="predicted"/>
<keyword evidence="3" id="KW-1185">Reference proteome</keyword>
<feature type="region of interest" description="Disordered" evidence="1">
    <location>
        <begin position="216"/>
        <end position="238"/>
    </location>
</feature>
<protein>
    <submittedName>
        <fullName evidence="2">Uncharacterized protein</fullName>
    </submittedName>
</protein>
<dbReference type="Proteomes" id="UP000317093">
    <property type="component" value="Chromosome"/>
</dbReference>
<evidence type="ECO:0000313" key="3">
    <source>
        <dbReference type="Proteomes" id="UP000317093"/>
    </source>
</evidence>
<evidence type="ECO:0000313" key="2">
    <source>
        <dbReference type="EMBL" id="QDU60502.1"/>
    </source>
</evidence>
<dbReference type="KEGG" id="knv:Pan216_13430"/>
<sequence>MLPRGRLSLSTIRRSEVPVGLRRASLISLFCSPLSKGEIEGVLLSPRVPPPMFIGGQVQPGESERSGTCRPDGARRLHHITLALTCQALLGCRFAATPVPYRSSSAPVPSATGATAKEGSFDSPPTLSWLPQVDSTWAGAAGKKSREDAPPRTILPLHHPAIGSPRRPPTCFAHIPLLLPLVQGGDRGGSLVPASAASDVHWWASAARRERAIRDVSPRRGSTTASHHPGTHVPGFTRLPLRGYSRPIPIVARPGTASNRGYREGGFVRLTANPLLATPG</sequence>
<feature type="region of interest" description="Disordered" evidence="1">
    <location>
        <begin position="103"/>
        <end position="125"/>
    </location>
</feature>
<dbReference type="AlphaFoldDB" id="A0A518B0N8"/>
<accession>A0A518B0N8</accession>
<organism evidence="2 3">
    <name type="scientific">Kolteria novifilia</name>
    <dbReference type="NCBI Taxonomy" id="2527975"/>
    <lineage>
        <taxon>Bacteria</taxon>
        <taxon>Pseudomonadati</taxon>
        <taxon>Planctomycetota</taxon>
        <taxon>Planctomycetia</taxon>
        <taxon>Kolteriales</taxon>
        <taxon>Kolteriaceae</taxon>
        <taxon>Kolteria</taxon>
    </lineage>
</organism>